<protein>
    <recommendedName>
        <fullName evidence="8">Nucleoplasmin-like domain-containing protein</fullName>
    </recommendedName>
</protein>
<name>A0A7S0KUV8_MICPS</name>
<feature type="transmembrane region" description="Helical" evidence="7">
    <location>
        <begin position="605"/>
        <end position="624"/>
    </location>
</feature>
<dbReference type="EMBL" id="HBEV01012106">
    <property type="protein sequence ID" value="CAD8592012.1"/>
    <property type="molecule type" value="Transcribed_RNA"/>
</dbReference>
<feature type="transmembrane region" description="Helical" evidence="7">
    <location>
        <begin position="393"/>
        <end position="416"/>
    </location>
</feature>
<evidence type="ECO:0000256" key="5">
    <source>
        <dbReference type="ARBA" id="ARBA00023136"/>
    </source>
</evidence>
<dbReference type="PRINTS" id="PR00171">
    <property type="entry name" value="SUGRTRNSPORT"/>
</dbReference>
<feature type="transmembrane region" description="Helical" evidence="7">
    <location>
        <begin position="457"/>
        <end position="478"/>
    </location>
</feature>
<feature type="transmembrane region" description="Helical" evidence="7">
    <location>
        <begin position="428"/>
        <end position="448"/>
    </location>
</feature>
<dbReference type="Gene3D" id="2.60.120.340">
    <property type="entry name" value="Nucleoplasmin core domain"/>
    <property type="match status" value="1"/>
</dbReference>
<accession>A0A7S0KUV8</accession>
<feature type="region of interest" description="Disordered" evidence="6">
    <location>
        <begin position="704"/>
        <end position="727"/>
    </location>
</feature>
<evidence type="ECO:0000259" key="8">
    <source>
        <dbReference type="Pfam" id="PF17800"/>
    </source>
</evidence>
<dbReference type="GO" id="GO:0022857">
    <property type="term" value="F:transmembrane transporter activity"/>
    <property type="evidence" value="ECO:0007669"/>
    <property type="project" value="InterPro"/>
</dbReference>
<feature type="region of interest" description="Disordered" evidence="6">
    <location>
        <begin position="97"/>
        <end position="259"/>
    </location>
</feature>
<comment type="subcellular location">
    <subcellularLocation>
        <location evidence="1">Membrane</location>
        <topology evidence="1">Multi-pass membrane protein</topology>
    </subcellularLocation>
</comment>
<evidence type="ECO:0000256" key="3">
    <source>
        <dbReference type="ARBA" id="ARBA00022692"/>
    </source>
</evidence>
<feature type="compositionally biased region" description="Basic and acidic residues" evidence="6">
    <location>
        <begin position="710"/>
        <end position="727"/>
    </location>
</feature>
<dbReference type="GO" id="GO:0016020">
    <property type="term" value="C:membrane"/>
    <property type="evidence" value="ECO:0007669"/>
    <property type="project" value="UniProtKB-SubCell"/>
</dbReference>
<dbReference type="InterPro" id="IPR041232">
    <property type="entry name" value="NPL"/>
</dbReference>
<keyword evidence="2" id="KW-0813">Transport</keyword>
<dbReference type="InterPro" id="IPR003663">
    <property type="entry name" value="Sugar/inositol_transpt"/>
</dbReference>
<feature type="transmembrane region" description="Helical" evidence="7">
    <location>
        <begin position="573"/>
        <end position="599"/>
    </location>
</feature>
<proteinExistence type="predicted"/>
<dbReference type="PANTHER" id="PTHR48020:SF12">
    <property type="entry name" value="PROTON MYO-INOSITOL COTRANSPORTER"/>
    <property type="match status" value="1"/>
</dbReference>
<feature type="transmembrane region" description="Helical" evidence="7">
    <location>
        <begin position="539"/>
        <end position="561"/>
    </location>
</feature>
<organism evidence="9">
    <name type="scientific">Micromonas pusilla</name>
    <name type="common">Picoplanktonic green alga</name>
    <name type="synonym">Chromulina pusilla</name>
    <dbReference type="NCBI Taxonomy" id="38833"/>
    <lineage>
        <taxon>Eukaryota</taxon>
        <taxon>Viridiplantae</taxon>
        <taxon>Chlorophyta</taxon>
        <taxon>Mamiellophyceae</taxon>
        <taxon>Mamiellales</taxon>
        <taxon>Mamiellaceae</taxon>
        <taxon>Micromonas</taxon>
    </lineage>
</organism>
<gene>
    <name evidence="9" type="ORF">MSP1404_LOCUS9416</name>
</gene>
<keyword evidence="4 7" id="KW-1133">Transmembrane helix</keyword>
<dbReference type="InterPro" id="IPR005828">
    <property type="entry name" value="MFS_sugar_transport-like"/>
</dbReference>
<dbReference type="PANTHER" id="PTHR48020">
    <property type="entry name" value="PROTON MYO-INOSITOL COTRANSPORTER"/>
    <property type="match status" value="1"/>
</dbReference>
<evidence type="ECO:0000256" key="7">
    <source>
        <dbReference type="SAM" id="Phobius"/>
    </source>
</evidence>
<feature type="compositionally biased region" description="Low complexity" evidence="6">
    <location>
        <begin position="207"/>
        <end position="216"/>
    </location>
</feature>
<feature type="compositionally biased region" description="Basic and acidic residues" evidence="6">
    <location>
        <begin position="152"/>
        <end position="202"/>
    </location>
</feature>
<dbReference type="Pfam" id="PF00083">
    <property type="entry name" value="Sugar_tr"/>
    <property type="match status" value="2"/>
</dbReference>
<dbReference type="Pfam" id="PF17800">
    <property type="entry name" value="NPL"/>
    <property type="match status" value="1"/>
</dbReference>
<dbReference type="AlphaFoldDB" id="A0A7S0KUV8"/>
<sequence length="727" mass="76939">MSFFGIEVAPGEPAYFRPDDECPCVRIKRAALIVRGDTIEDGARVLVKCRIAKGPPHVLASLIPGRLENVELDVTFLDDTRISAEVAQSAAAAAAAEKAKEKAPERPGAVKSEGRPGTPAEKESATNPNPNPNPRPKVDKDVASNALPASKDSPKDSPKEVSRERAPTEAAPKKEKVDLEEKAAARIEEKSSKRNGDADKVKAPAMTSSPSQGSDGKSSKDKTKTASAASDISGKNASGSAPVKNQPAPATPTASSEVVRPEPGWWRPLFYLAAIPAVAQAAGALSGVAVESPVWLLGPEGCAMESRRSLAKLLGIRGRAAVRWQEAVAGSGVVIGMGKQGRVFASVDEEEEEEELDDDGNLCAKCSFDPDESEAAVNTWGALFTEQRNRYPMIIGAGVCLLAGLSGSNTVIYYASSVLKEAGVDDQGLLTLVVGLPNVVGGVIALLCTDKYGRRPLLLWSFGGMAVCLAAFSTAAFATPGNPVNNTFCALATPVTSGGLQEGGEFVGDAMAAICDDLAAFTTATVTQRSFEPLRTTTLVAIPLYTFFFSMGAGPVPWLLYSEVFPTRIRARATAVVTAINYVCNTIVGASFLPLIGAFGLKGTYAMYAVLCAIGYVFVDRLVFETKGLALQDIEGVMLAKEAQWSGVPLPPAAAEDDKQDAGEDESEVLGSGFWWTDVGEKMERVIDEVRRSIDELGVAEVEEEAAASVEERENGSDDRDVERRFK</sequence>
<reference evidence="9" key="1">
    <citation type="submission" date="2021-01" db="EMBL/GenBank/DDBJ databases">
        <authorList>
            <person name="Corre E."/>
            <person name="Pelletier E."/>
            <person name="Niang G."/>
            <person name="Scheremetjew M."/>
            <person name="Finn R."/>
            <person name="Kale V."/>
            <person name="Holt S."/>
            <person name="Cochrane G."/>
            <person name="Meng A."/>
            <person name="Brown T."/>
            <person name="Cohen L."/>
        </authorList>
    </citation>
    <scope>NUCLEOTIDE SEQUENCE</scope>
    <source>
        <strain evidence="9">CCMP494</strain>
    </source>
</reference>
<keyword evidence="5 7" id="KW-0472">Membrane</keyword>
<keyword evidence="3 7" id="KW-0812">Transmembrane</keyword>
<dbReference type="Gene3D" id="1.20.1250.20">
    <property type="entry name" value="MFS general substrate transporter like domains"/>
    <property type="match status" value="2"/>
</dbReference>
<evidence type="ECO:0000256" key="6">
    <source>
        <dbReference type="SAM" id="MobiDB-lite"/>
    </source>
</evidence>
<evidence type="ECO:0000313" key="9">
    <source>
        <dbReference type="EMBL" id="CAD8592012.1"/>
    </source>
</evidence>
<dbReference type="InterPro" id="IPR050814">
    <property type="entry name" value="Myo-inositol_Transporter"/>
</dbReference>
<evidence type="ECO:0000256" key="1">
    <source>
        <dbReference type="ARBA" id="ARBA00004141"/>
    </source>
</evidence>
<feature type="domain" description="Nucleoplasmin-like" evidence="8">
    <location>
        <begin position="3"/>
        <end position="86"/>
    </location>
</feature>
<dbReference type="SUPFAM" id="SSF103473">
    <property type="entry name" value="MFS general substrate transporter"/>
    <property type="match status" value="1"/>
</dbReference>
<evidence type="ECO:0000256" key="2">
    <source>
        <dbReference type="ARBA" id="ARBA00022448"/>
    </source>
</evidence>
<evidence type="ECO:0000256" key="4">
    <source>
        <dbReference type="ARBA" id="ARBA00022989"/>
    </source>
</evidence>
<dbReference type="InterPro" id="IPR036259">
    <property type="entry name" value="MFS_trans_sf"/>
</dbReference>